<organism evidence="1 2">
    <name type="scientific">Parelaphostrongylus tenuis</name>
    <name type="common">Meningeal worm</name>
    <dbReference type="NCBI Taxonomy" id="148309"/>
    <lineage>
        <taxon>Eukaryota</taxon>
        <taxon>Metazoa</taxon>
        <taxon>Ecdysozoa</taxon>
        <taxon>Nematoda</taxon>
        <taxon>Chromadorea</taxon>
        <taxon>Rhabditida</taxon>
        <taxon>Rhabditina</taxon>
        <taxon>Rhabditomorpha</taxon>
        <taxon>Strongyloidea</taxon>
        <taxon>Metastrongylidae</taxon>
        <taxon>Parelaphostrongylus</taxon>
    </lineage>
</organism>
<accession>A0AAD5R6V2</accession>
<evidence type="ECO:0000313" key="1">
    <source>
        <dbReference type="EMBL" id="KAJ1370562.1"/>
    </source>
</evidence>
<comment type="caution">
    <text evidence="1">The sequence shown here is derived from an EMBL/GenBank/DDBJ whole genome shotgun (WGS) entry which is preliminary data.</text>
</comment>
<name>A0AAD5R6V2_PARTN</name>
<dbReference type="EMBL" id="JAHQIW010006800">
    <property type="protein sequence ID" value="KAJ1370562.1"/>
    <property type="molecule type" value="Genomic_DNA"/>
</dbReference>
<dbReference type="AlphaFoldDB" id="A0AAD5R6V2"/>
<protein>
    <submittedName>
        <fullName evidence="1">Uncharacterized protein</fullName>
    </submittedName>
</protein>
<dbReference type="Proteomes" id="UP001196413">
    <property type="component" value="Unassembled WGS sequence"/>
</dbReference>
<evidence type="ECO:0000313" key="2">
    <source>
        <dbReference type="Proteomes" id="UP001196413"/>
    </source>
</evidence>
<proteinExistence type="predicted"/>
<keyword evidence="2" id="KW-1185">Reference proteome</keyword>
<sequence length="84" mass="9073">MSFKIDVYCAVWVPANSECCSLPEPNMAIESKVQDEKPESAPILMMTYLSNCMNNIKSTLNTNGVPVGLDANGRAVSVCCSNNL</sequence>
<reference evidence="1" key="1">
    <citation type="submission" date="2021-06" db="EMBL/GenBank/DDBJ databases">
        <title>Parelaphostrongylus tenuis whole genome reference sequence.</title>
        <authorList>
            <person name="Garwood T.J."/>
            <person name="Larsen P.A."/>
            <person name="Fountain-Jones N.M."/>
            <person name="Garbe J.R."/>
            <person name="Macchietto M.G."/>
            <person name="Kania S.A."/>
            <person name="Gerhold R.W."/>
            <person name="Richards J.E."/>
            <person name="Wolf T.M."/>
        </authorList>
    </citation>
    <scope>NUCLEOTIDE SEQUENCE</scope>
    <source>
        <strain evidence="1">MNPRO001-30</strain>
        <tissue evidence="1">Meninges</tissue>
    </source>
</reference>
<gene>
    <name evidence="1" type="ORF">KIN20_032306</name>
</gene>